<dbReference type="HOGENOM" id="CLU_269996_0_0_14"/>
<evidence type="ECO:0000256" key="5">
    <source>
        <dbReference type="ARBA" id="ARBA00023136"/>
    </source>
</evidence>
<dbReference type="Pfam" id="PF02687">
    <property type="entry name" value="FtsX"/>
    <property type="match status" value="2"/>
</dbReference>
<dbReference type="AlphaFoldDB" id="S5LX40"/>
<sequence>MKNIFKSYMKAFVKAWVETLGTIAFLMIFTMLIFGMLATPLQLSLKATSVKKETNLWQTQWNSRGWFDDEFIYEYAWNGKEVKFNYEGMEFNLAVPELNSDENNKSWFTPEAIKLVKDYVDNEFKDQTESPELIELKKQETIRAISSLIWMYYSNGDDVTTKRFNINSTDEVEGFSVGKIFTNNAKKILSEVGVNNSNNRSLYNYVIYSILDQLEKQSNGSFKYENFANANFKMMKNSKESYVYNISSATSLSNDDKLNINNIVLQKGRLPEENNEIVVSDAFLKNQKKAIGDKILLGVDQLYEGGKNLNTKEFTIVGIGLKYSTLTPINFSSFTDSIKDYGQIFMKNTFFIENKAKDGYSFKEIFQPDDWKMQATTGFSLAYKVETFISKNDKNYNLNSIFSSKNINAINVIRENEQISIVPPGSVLFKDIKDYSVINSLTNLYIITWIYLAIGSILFVLGFMFILFVLKKEINNTRRQLGVFKSLGYKTSELTWVFSLKTFLTMFIGIGIGYLLSFPFQIDSATKQFSTFVIFDYNVIYASPIFLFVLILIVPILFSILSYLIIFKFLNEGALSLLTNGPKKGKSDYIVLILKIIFFPALIYSLVNWIILKILRSRNKGFTFRMQEAFVSAGKGKFVIIMGLFIFSSFLFTLQLRAMPIIKNMIEGGYNIYAKDVNHYYGFKTVVPIKTRNGTISEDSTKEKYNINYNNIGDKNIVDFVKTSTEDKYKTTNNFSKLMTNLSSFRDSYINQSEETVLALSAASSISAVITPLTNLPTNIKSDINIPSIEDIPKDSLWNITPEDMSGIFIDDIGKFACISPLSVGYKGSCNDVESYKKYLDDNLEKILTPGQQTRKNQINFNSNFITLISTFAKMKEGINSLLSVNEILFNGNIEALQTTLSYHIENNTDIDSESSLVRLIDASGKFGGDARSVVNFDSLTDSLMNQLQEKNHEYVNSVISYRLAMLLNKQVGDIFDIVIGKDVNLKVRVAAINGNDTLLQDIYADYTVVMDKVGTKETKDNQKYLFNSIISKKVASEGTIDLKDIAKSRKNFYYSRDTYTIASSENKPWLASIMVPNIIIGDKTISPQKPDASNFFMDSSVITLPILKSVINQVLGKMTNAMLMYIIIDVVLLIILLVVIMNIIITDSINVITIMRSLGYTNGQINWMVMGKYVTGAAISYIFAFITSLVVWKGIQMFVWERFKVLIALPTLPWIPFVSAIILGAILYIGWTAAMLQIKKRPLTLLVS</sequence>
<evidence type="ECO:0000256" key="2">
    <source>
        <dbReference type="ARBA" id="ARBA00022475"/>
    </source>
</evidence>
<feature type="transmembrane region" description="Helical" evidence="7">
    <location>
        <begin position="496"/>
        <end position="518"/>
    </location>
</feature>
<feature type="transmembrane region" description="Helical" evidence="7">
    <location>
        <begin position="539"/>
        <end position="569"/>
    </location>
</feature>
<evidence type="ECO:0000256" key="7">
    <source>
        <dbReference type="SAM" id="Phobius"/>
    </source>
</evidence>
<keyword evidence="2" id="KW-1003">Cell membrane</keyword>
<dbReference type="Proteomes" id="UP000014983">
    <property type="component" value="Chromosome"/>
</dbReference>
<gene>
    <name evidence="9" type="ORF">SDIMI_v3c06800</name>
</gene>
<accession>S5LX40</accession>
<evidence type="ECO:0000256" key="6">
    <source>
        <dbReference type="ARBA" id="ARBA00038076"/>
    </source>
</evidence>
<feature type="transmembrane region" description="Helical" evidence="7">
    <location>
        <begin position="1213"/>
        <end position="1232"/>
    </location>
</feature>
<organism evidence="9 10">
    <name type="scientific">Spiroplasma diminutum CUAS-1</name>
    <dbReference type="NCBI Taxonomy" id="1276221"/>
    <lineage>
        <taxon>Bacteria</taxon>
        <taxon>Bacillati</taxon>
        <taxon>Mycoplasmatota</taxon>
        <taxon>Mollicutes</taxon>
        <taxon>Entomoplasmatales</taxon>
        <taxon>Spiroplasmataceae</taxon>
        <taxon>Spiroplasma</taxon>
    </lineage>
</organism>
<dbReference type="GO" id="GO:0005886">
    <property type="term" value="C:plasma membrane"/>
    <property type="evidence" value="ECO:0007669"/>
    <property type="project" value="UniProtKB-SubCell"/>
</dbReference>
<comment type="similarity">
    <text evidence="6">Belongs to the ABC-4 integral membrane protein family.</text>
</comment>
<keyword evidence="10" id="KW-1185">Reference proteome</keyword>
<dbReference type="eggNOG" id="COG0577">
    <property type="taxonomic scope" value="Bacteria"/>
</dbReference>
<dbReference type="PANTHER" id="PTHR30572">
    <property type="entry name" value="MEMBRANE COMPONENT OF TRANSPORTER-RELATED"/>
    <property type="match status" value="1"/>
</dbReference>
<keyword evidence="3 7" id="KW-0812">Transmembrane</keyword>
<feature type="domain" description="ABC3 transporter permease C-terminal" evidence="8">
    <location>
        <begin position="454"/>
        <end position="568"/>
    </location>
</feature>
<evidence type="ECO:0000256" key="4">
    <source>
        <dbReference type="ARBA" id="ARBA00022989"/>
    </source>
</evidence>
<dbReference type="RefSeq" id="WP_020836616.1">
    <property type="nucleotide sequence ID" value="NC_021833.1"/>
</dbReference>
<dbReference type="PATRIC" id="fig|1276221.3.peg.682"/>
<name>S5LX40_9MOLU</name>
<evidence type="ECO:0000256" key="1">
    <source>
        <dbReference type="ARBA" id="ARBA00004651"/>
    </source>
</evidence>
<evidence type="ECO:0000256" key="3">
    <source>
        <dbReference type="ARBA" id="ARBA00022692"/>
    </source>
</evidence>
<keyword evidence="5 7" id="KW-0472">Membrane</keyword>
<dbReference type="EMBL" id="CP005076">
    <property type="protein sequence ID" value="AGR42384.1"/>
    <property type="molecule type" value="Genomic_DNA"/>
</dbReference>
<dbReference type="InterPro" id="IPR003838">
    <property type="entry name" value="ABC3_permease_C"/>
</dbReference>
<dbReference type="STRING" id="1276221.SDIMI_v3c06800"/>
<proteinExistence type="inferred from homology"/>
<dbReference type="OrthoDB" id="391548at2"/>
<dbReference type="InterPro" id="IPR050250">
    <property type="entry name" value="Macrolide_Exporter_MacB"/>
</dbReference>
<evidence type="ECO:0000313" key="10">
    <source>
        <dbReference type="Proteomes" id="UP000014983"/>
    </source>
</evidence>
<dbReference type="InParanoid" id="S5LX40"/>
<feature type="transmembrane region" description="Helical" evidence="7">
    <location>
        <begin position="1174"/>
        <end position="1193"/>
    </location>
</feature>
<dbReference type="PANTHER" id="PTHR30572:SF4">
    <property type="entry name" value="ABC TRANSPORTER PERMEASE YTRF"/>
    <property type="match status" value="1"/>
</dbReference>
<feature type="transmembrane region" description="Helical" evidence="7">
    <location>
        <begin position="1123"/>
        <end position="1153"/>
    </location>
</feature>
<feature type="transmembrane region" description="Helical" evidence="7">
    <location>
        <begin position="20"/>
        <end position="43"/>
    </location>
</feature>
<evidence type="ECO:0000259" key="8">
    <source>
        <dbReference type="Pfam" id="PF02687"/>
    </source>
</evidence>
<feature type="transmembrane region" description="Helical" evidence="7">
    <location>
        <begin position="444"/>
        <end position="470"/>
    </location>
</feature>
<comment type="subcellular location">
    <subcellularLocation>
        <location evidence="1">Cell membrane</location>
        <topology evidence="1">Multi-pass membrane protein</topology>
    </subcellularLocation>
</comment>
<evidence type="ECO:0000313" key="9">
    <source>
        <dbReference type="EMBL" id="AGR42384.1"/>
    </source>
</evidence>
<keyword evidence="4 7" id="KW-1133">Transmembrane helix</keyword>
<dbReference type="KEGG" id="sdi:SDIMI_v3c06800"/>
<feature type="transmembrane region" description="Helical" evidence="7">
    <location>
        <begin position="589"/>
        <end position="615"/>
    </location>
</feature>
<reference evidence="9 10" key="1">
    <citation type="journal article" date="2013" name="Genome Biol. Evol.">
        <title>Comparison of metabolic capacities and inference of gene content evolution in mosquito-associated Spiroplasma diminutum and S. taiwanense.</title>
        <authorList>
            <person name="Lo W.S."/>
            <person name="Ku C."/>
            <person name="Chen L.L."/>
            <person name="Chang T.H."/>
            <person name="Kuo C.H."/>
        </authorList>
    </citation>
    <scope>NUCLEOTIDE SEQUENCE [LARGE SCALE GENOMIC DNA]</scope>
    <source>
        <strain evidence="9">CUAS-1</strain>
    </source>
</reference>
<protein>
    <submittedName>
        <fullName evidence="9">ABC transporter permease</fullName>
    </submittedName>
</protein>
<dbReference type="GO" id="GO:0022857">
    <property type="term" value="F:transmembrane transporter activity"/>
    <property type="evidence" value="ECO:0007669"/>
    <property type="project" value="TreeGrafter"/>
</dbReference>
<feature type="transmembrane region" description="Helical" evidence="7">
    <location>
        <begin position="636"/>
        <end position="656"/>
    </location>
</feature>
<feature type="domain" description="ABC3 transporter permease C-terminal" evidence="8">
    <location>
        <begin position="1127"/>
        <end position="1241"/>
    </location>
</feature>